<keyword evidence="7 13" id="KW-0808">Transferase</keyword>
<keyword evidence="9 13" id="KW-0418">Kinase</keyword>
<dbReference type="HAMAP" id="MF_00328">
    <property type="entry name" value="Guanylate_kinase"/>
    <property type="match status" value="1"/>
</dbReference>
<sequence length="213" mass="23493">MSSATAKPTLPRRRDMASSRTGKLVILSGPSGSGKTTVVRELLALAEPKLELSVSATTRPPRAGEVDGRDYHFLSSEEFHRRKEAGAFLETFEVFGNGYWYGTLRSEVERRLTQGISVLLEIDVDGALEIVKQFPAAVTIFLSPGSLEELERRLRGRATEPEETIQRRLAAAKRELAAMGQYKYQIVNDVGAVNETVQRLAEVIQNDSGDDAL</sequence>
<evidence type="ECO:0000256" key="1">
    <source>
        <dbReference type="ARBA" id="ARBA00003531"/>
    </source>
</evidence>
<feature type="binding site" evidence="13">
    <location>
        <begin position="29"/>
        <end position="36"/>
    </location>
    <ligand>
        <name>ATP</name>
        <dbReference type="ChEBI" id="CHEBI:30616"/>
    </ligand>
</feature>
<evidence type="ECO:0000256" key="5">
    <source>
        <dbReference type="ARBA" id="ARBA00016296"/>
    </source>
</evidence>
<evidence type="ECO:0000313" key="17">
    <source>
        <dbReference type="Proteomes" id="UP000318878"/>
    </source>
</evidence>
<gene>
    <name evidence="13 16" type="primary">gmk</name>
    <name evidence="16" type="ORF">Enr8_45910</name>
</gene>
<keyword evidence="8 13" id="KW-0547">Nucleotide-binding</keyword>
<feature type="domain" description="Guanylate kinase-like" evidence="15">
    <location>
        <begin position="22"/>
        <end position="205"/>
    </location>
</feature>
<reference evidence="16 17" key="1">
    <citation type="submission" date="2019-02" db="EMBL/GenBank/DDBJ databases">
        <title>Deep-cultivation of Planctomycetes and their phenomic and genomic characterization uncovers novel biology.</title>
        <authorList>
            <person name="Wiegand S."/>
            <person name="Jogler M."/>
            <person name="Boedeker C."/>
            <person name="Pinto D."/>
            <person name="Vollmers J."/>
            <person name="Rivas-Marin E."/>
            <person name="Kohn T."/>
            <person name="Peeters S.H."/>
            <person name="Heuer A."/>
            <person name="Rast P."/>
            <person name="Oberbeckmann S."/>
            <person name="Bunk B."/>
            <person name="Jeske O."/>
            <person name="Meyerdierks A."/>
            <person name="Storesund J.E."/>
            <person name="Kallscheuer N."/>
            <person name="Luecker S."/>
            <person name="Lage O.M."/>
            <person name="Pohl T."/>
            <person name="Merkel B.J."/>
            <person name="Hornburger P."/>
            <person name="Mueller R.-W."/>
            <person name="Bruemmer F."/>
            <person name="Labrenz M."/>
            <person name="Spormann A.M."/>
            <person name="Op Den Camp H."/>
            <person name="Overmann J."/>
            <person name="Amann R."/>
            <person name="Jetten M.S.M."/>
            <person name="Mascher T."/>
            <person name="Medema M.H."/>
            <person name="Devos D.P."/>
            <person name="Kaster A.-K."/>
            <person name="Ovreas L."/>
            <person name="Rohde M."/>
            <person name="Galperin M.Y."/>
            <person name="Jogler C."/>
        </authorList>
    </citation>
    <scope>NUCLEOTIDE SEQUENCE [LARGE SCALE GENOMIC DNA]</scope>
    <source>
        <strain evidence="16 17">Enr8</strain>
    </source>
</reference>
<dbReference type="InterPro" id="IPR008144">
    <property type="entry name" value="Guanylate_kin-like_dom"/>
</dbReference>
<protein>
    <recommendedName>
        <fullName evidence="5 13">Guanylate kinase</fullName>
        <ecNumber evidence="4 13">2.7.4.8</ecNumber>
    </recommendedName>
    <alternativeName>
        <fullName evidence="11 13">GMP kinase</fullName>
    </alternativeName>
</protein>
<dbReference type="GO" id="GO:0004385">
    <property type="term" value="F:GMP kinase activity"/>
    <property type="evidence" value="ECO:0007669"/>
    <property type="project" value="UniProtKB-UniRule"/>
</dbReference>
<dbReference type="EC" id="2.7.4.8" evidence="4 13"/>
<feature type="region of interest" description="Disordered" evidence="14">
    <location>
        <begin position="1"/>
        <end position="34"/>
    </location>
</feature>
<evidence type="ECO:0000256" key="4">
    <source>
        <dbReference type="ARBA" id="ARBA00012961"/>
    </source>
</evidence>
<keyword evidence="10 13" id="KW-0067">ATP-binding</keyword>
<comment type="caution">
    <text evidence="16">The sequence shown here is derived from an EMBL/GenBank/DDBJ whole genome shotgun (WGS) entry which is preliminary data.</text>
</comment>
<comment type="catalytic activity">
    <reaction evidence="12 13">
        <text>GMP + ATP = GDP + ADP</text>
        <dbReference type="Rhea" id="RHEA:20780"/>
        <dbReference type="ChEBI" id="CHEBI:30616"/>
        <dbReference type="ChEBI" id="CHEBI:58115"/>
        <dbReference type="ChEBI" id="CHEBI:58189"/>
        <dbReference type="ChEBI" id="CHEBI:456216"/>
        <dbReference type="EC" id="2.7.4.8"/>
    </reaction>
</comment>
<evidence type="ECO:0000256" key="11">
    <source>
        <dbReference type="ARBA" id="ARBA00030128"/>
    </source>
</evidence>
<organism evidence="16 17">
    <name type="scientific">Blastopirellula retiformator</name>
    <dbReference type="NCBI Taxonomy" id="2527970"/>
    <lineage>
        <taxon>Bacteria</taxon>
        <taxon>Pseudomonadati</taxon>
        <taxon>Planctomycetota</taxon>
        <taxon>Planctomycetia</taxon>
        <taxon>Pirellulales</taxon>
        <taxon>Pirellulaceae</taxon>
        <taxon>Blastopirellula</taxon>
    </lineage>
</organism>
<dbReference type="InterPro" id="IPR017665">
    <property type="entry name" value="Guanylate_kinase"/>
</dbReference>
<dbReference type="EMBL" id="SJPF01000006">
    <property type="protein sequence ID" value="TWT29934.1"/>
    <property type="molecule type" value="Genomic_DNA"/>
</dbReference>
<accession>A0A5C5UU14</accession>
<evidence type="ECO:0000256" key="14">
    <source>
        <dbReference type="SAM" id="MobiDB-lite"/>
    </source>
</evidence>
<keyword evidence="17" id="KW-1185">Reference proteome</keyword>
<dbReference type="Pfam" id="PF00625">
    <property type="entry name" value="Guanylate_kin"/>
    <property type="match status" value="1"/>
</dbReference>
<dbReference type="GO" id="GO:0005524">
    <property type="term" value="F:ATP binding"/>
    <property type="evidence" value="ECO:0007669"/>
    <property type="project" value="UniProtKB-UniRule"/>
</dbReference>
<dbReference type="AlphaFoldDB" id="A0A5C5UU14"/>
<evidence type="ECO:0000256" key="10">
    <source>
        <dbReference type="ARBA" id="ARBA00022840"/>
    </source>
</evidence>
<dbReference type="FunFam" id="3.30.63.10:FF:000005">
    <property type="entry name" value="Guanylate kinase"/>
    <property type="match status" value="1"/>
</dbReference>
<dbReference type="InterPro" id="IPR020590">
    <property type="entry name" value="Guanylate_kinase_CS"/>
</dbReference>
<comment type="subcellular location">
    <subcellularLocation>
        <location evidence="2 13">Cytoplasm</location>
    </subcellularLocation>
</comment>
<dbReference type="Gene3D" id="3.30.63.10">
    <property type="entry name" value="Guanylate Kinase phosphate binding domain"/>
    <property type="match status" value="1"/>
</dbReference>
<dbReference type="CDD" id="cd00071">
    <property type="entry name" value="GMPK"/>
    <property type="match status" value="1"/>
</dbReference>
<keyword evidence="6 13" id="KW-0963">Cytoplasm</keyword>
<dbReference type="InterPro" id="IPR008145">
    <property type="entry name" value="GK/Ca_channel_bsu"/>
</dbReference>
<comment type="function">
    <text evidence="1 13">Essential for recycling GMP and indirectly, cGMP.</text>
</comment>
<dbReference type="SMART" id="SM00072">
    <property type="entry name" value="GuKc"/>
    <property type="match status" value="1"/>
</dbReference>
<evidence type="ECO:0000256" key="12">
    <source>
        <dbReference type="ARBA" id="ARBA00048594"/>
    </source>
</evidence>
<evidence type="ECO:0000256" key="13">
    <source>
        <dbReference type="HAMAP-Rule" id="MF_00328"/>
    </source>
</evidence>
<evidence type="ECO:0000256" key="2">
    <source>
        <dbReference type="ARBA" id="ARBA00004496"/>
    </source>
</evidence>
<dbReference type="PANTHER" id="PTHR23117">
    <property type="entry name" value="GUANYLATE KINASE-RELATED"/>
    <property type="match status" value="1"/>
</dbReference>
<evidence type="ECO:0000256" key="7">
    <source>
        <dbReference type="ARBA" id="ARBA00022679"/>
    </source>
</evidence>
<evidence type="ECO:0000259" key="15">
    <source>
        <dbReference type="PROSITE" id="PS50052"/>
    </source>
</evidence>
<dbReference type="NCBIfam" id="TIGR03263">
    <property type="entry name" value="guanyl_kin"/>
    <property type="match status" value="1"/>
</dbReference>
<evidence type="ECO:0000256" key="3">
    <source>
        <dbReference type="ARBA" id="ARBA00005790"/>
    </source>
</evidence>
<dbReference type="Proteomes" id="UP000318878">
    <property type="component" value="Unassembled WGS sequence"/>
</dbReference>
<comment type="similarity">
    <text evidence="3 13">Belongs to the guanylate kinase family.</text>
</comment>
<dbReference type="InterPro" id="IPR027417">
    <property type="entry name" value="P-loop_NTPase"/>
</dbReference>
<name>A0A5C5UU14_9BACT</name>
<evidence type="ECO:0000256" key="6">
    <source>
        <dbReference type="ARBA" id="ARBA00022490"/>
    </source>
</evidence>
<dbReference type="PANTHER" id="PTHR23117:SF13">
    <property type="entry name" value="GUANYLATE KINASE"/>
    <property type="match status" value="1"/>
</dbReference>
<dbReference type="Gene3D" id="3.40.50.300">
    <property type="entry name" value="P-loop containing nucleotide triphosphate hydrolases"/>
    <property type="match status" value="1"/>
</dbReference>
<dbReference type="GO" id="GO:0005829">
    <property type="term" value="C:cytosol"/>
    <property type="evidence" value="ECO:0007669"/>
    <property type="project" value="TreeGrafter"/>
</dbReference>
<evidence type="ECO:0000256" key="8">
    <source>
        <dbReference type="ARBA" id="ARBA00022741"/>
    </source>
</evidence>
<evidence type="ECO:0000313" key="16">
    <source>
        <dbReference type="EMBL" id="TWT29934.1"/>
    </source>
</evidence>
<dbReference type="PROSITE" id="PS50052">
    <property type="entry name" value="GUANYLATE_KINASE_2"/>
    <property type="match status" value="1"/>
</dbReference>
<evidence type="ECO:0000256" key="9">
    <source>
        <dbReference type="ARBA" id="ARBA00022777"/>
    </source>
</evidence>
<dbReference type="SUPFAM" id="SSF52540">
    <property type="entry name" value="P-loop containing nucleoside triphosphate hydrolases"/>
    <property type="match status" value="1"/>
</dbReference>
<dbReference type="PROSITE" id="PS00856">
    <property type="entry name" value="GUANYLATE_KINASE_1"/>
    <property type="match status" value="1"/>
</dbReference>
<proteinExistence type="inferred from homology"/>